<sequence>MKINKMPIILSILIGTISFTYPANAKDNFNQSLIEYNNTSSYITDKTSNSWVLNRSIKAYPIKNKQPEYDKQVTLPQFMVGSIKKKFLDGYIVNFVNQNKPLYVPNFKDNTYSYHANNVDTKKYKQLLAIENKWRKSLSKKQVKAIGDYTNNAYTGINNHLRFPEKKVSAKVKQQTNLINSAIMKFKTPFAMTIYRGINEKGLAASINNRSLRVGRIYQDAAFSSSSISHKIATGFQSAILLKINVPAGYNGAYIAPISINSPEKEFLLKPNAQLVITKIQNVTTYYSMHGQIGSAAHHKKISAKPTTIKYKMITMNLVNQ</sequence>
<feature type="signal peptide" evidence="1">
    <location>
        <begin position="1"/>
        <end position="25"/>
    </location>
</feature>
<reference evidence="3 4" key="1">
    <citation type="submission" date="2023-10" db="EMBL/GenBank/DDBJ databases">
        <title>Nicoliella lavandulae sp. nov. isolated from Lavandula angustifolia flowers.</title>
        <authorList>
            <person name="Alcantara C."/>
            <person name="Zuniga M."/>
            <person name="Landete J.M."/>
            <person name="Monedero V."/>
        </authorList>
    </citation>
    <scope>NUCLEOTIDE SEQUENCE [LARGE SCALE GENOMIC DNA]</scope>
    <source>
        <strain evidence="3 4">Es01</strain>
    </source>
</reference>
<protein>
    <submittedName>
        <fullName evidence="3">ADP-ribosyltransferase</fullName>
    </submittedName>
</protein>
<feature type="domain" description="ADP ribosyltransferase" evidence="2">
    <location>
        <begin position="131"/>
        <end position="284"/>
    </location>
</feature>
<keyword evidence="1" id="KW-0732">Signal</keyword>
<dbReference type="Pfam" id="PF03496">
    <property type="entry name" value="ADPrib_exo_Tox"/>
    <property type="match status" value="1"/>
</dbReference>
<evidence type="ECO:0000313" key="3">
    <source>
        <dbReference type="EMBL" id="MEJ6400983.1"/>
    </source>
</evidence>
<evidence type="ECO:0000256" key="1">
    <source>
        <dbReference type="SAM" id="SignalP"/>
    </source>
</evidence>
<dbReference type="InterPro" id="IPR003540">
    <property type="entry name" value="ADP-ribosyltransferase"/>
</dbReference>
<name>A0ABU8SM52_9LACO</name>
<organism evidence="3 4">
    <name type="scientific">Nicoliella lavandulae</name>
    <dbReference type="NCBI Taxonomy" id="3082954"/>
    <lineage>
        <taxon>Bacteria</taxon>
        <taxon>Bacillati</taxon>
        <taxon>Bacillota</taxon>
        <taxon>Bacilli</taxon>
        <taxon>Lactobacillales</taxon>
        <taxon>Lactobacillaceae</taxon>
        <taxon>Nicoliella</taxon>
    </lineage>
</organism>
<feature type="chain" id="PRO_5046237940" evidence="1">
    <location>
        <begin position="26"/>
        <end position="321"/>
    </location>
</feature>
<accession>A0ABU8SM52</accession>
<dbReference type="Proteomes" id="UP001370590">
    <property type="component" value="Unassembled WGS sequence"/>
</dbReference>
<dbReference type="Gene3D" id="3.90.176.10">
    <property type="entry name" value="Toxin ADP-ribosyltransferase, Chain A, domain 1"/>
    <property type="match status" value="1"/>
</dbReference>
<dbReference type="EMBL" id="JAWMWH010000003">
    <property type="protein sequence ID" value="MEJ6400983.1"/>
    <property type="molecule type" value="Genomic_DNA"/>
</dbReference>
<comment type="caution">
    <text evidence="3">The sequence shown here is derived from an EMBL/GenBank/DDBJ whole genome shotgun (WGS) entry which is preliminary data.</text>
</comment>
<keyword evidence="4" id="KW-1185">Reference proteome</keyword>
<gene>
    <name evidence="3" type="ORF">R4146_07485</name>
</gene>
<evidence type="ECO:0000313" key="4">
    <source>
        <dbReference type="Proteomes" id="UP001370590"/>
    </source>
</evidence>
<dbReference type="PROSITE" id="PS51996">
    <property type="entry name" value="TR_MART"/>
    <property type="match status" value="1"/>
</dbReference>
<dbReference type="SUPFAM" id="SSF56399">
    <property type="entry name" value="ADP-ribosylation"/>
    <property type="match status" value="1"/>
</dbReference>
<proteinExistence type="predicted"/>
<evidence type="ECO:0000259" key="2">
    <source>
        <dbReference type="Pfam" id="PF03496"/>
    </source>
</evidence>
<dbReference type="RefSeq" id="WP_339960832.1">
    <property type="nucleotide sequence ID" value="NZ_JAWMWH010000003.1"/>
</dbReference>